<reference evidence="1 2" key="1">
    <citation type="submission" date="2020-08" db="EMBL/GenBank/DDBJ databases">
        <title>Genomic Encyclopedia of Type Strains, Phase IV (KMG-IV): sequencing the most valuable type-strain genomes for metagenomic binning, comparative biology and taxonomic classification.</title>
        <authorList>
            <person name="Goeker M."/>
        </authorList>
    </citation>
    <scope>NUCLEOTIDE SEQUENCE [LARGE SCALE GENOMIC DNA]</scope>
    <source>
        <strain evidence="1 2">DSM 11590</strain>
    </source>
</reference>
<protein>
    <submittedName>
        <fullName evidence="1">Dienelactone hydrolase</fullName>
    </submittedName>
</protein>
<gene>
    <name evidence="1" type="ORF">FHS48_001840</name>
</gene>
<proteinExistence type="predicted"/>
<evidence type="ECO:0000313" key="1">
    <source>
        <dbReference type="EMBL" id="MBB6210424.1"/>
    </source>
</evidence>
<keyword evidence="2" id="KW-1185">Reference proteome</keyword>
<organism evidence="1 2">
    <name type="scientific">Novispirillum itersonii</name>
    <name type="common">Aquaspirillum itersonii</name>
    <dbReference type="NCBI Taxonomy" id="189"/>
    <lineage>
        <taxon>Bacteria</taxon>
        <taxon>Pseudomonadati</taxon>
        <taxon>Pseudomonadota</taxon>
        <taxon>Alphaproteobacteria</taxon>
        <taxon>Rhodospirillales</taxon>
        <taxon>Novispirillaceae</taxon>
        <taxon>Novispirillum</taxon>
    </lineage>
</organism>
<dbReference type="GO" id="GO:0016787">
    <property type="term" value="F:hydrolase activity"/>
    <property type="evidence" value="ECO:0007669"/>
    <property type="project" value="UniProtKB-KW"/>
</dbReference>
<accession>A0A7X0DML9</accession>
<name>A0A7X0DML9_NOVIT</name>
<evidence type="ECO:0000313" key="2">
    <source>
        <dbReference type="Proteomes" id="UP000544872"/>
    </source>
</evidence>
<dbReference type="InterPro" id="IPR029058">
    <property type="entry name" value="AB_hydrolase_fold"/>
</dbReference>
<dbReference type="SUPFAM" id="SSF53474">
    <property type="entry name" value="alpha/beta-Hydrolases"/>
    <property type="match status" value="1"/>
</dbReference>
<dbReference type="Gene3D" id="3.40.50.1820">
    <property type="entry name" value="alpha/beta hydrolase"/>
    <property type="match status" value="1"/>
</dbReference>
<dbReference type="Proteomes" id="UP000544872">
    <property type="component" value="Unassembled WGS sequence"/>
</dbReference>
<comment type="caution">
    <text evidence="1">The sequence shown here is derived from an EMBL/GenBank/DDBJ whole genome shotgun (WGS) entry which is preliminary data.</text>
</comment>
<dbReference type="AlphaFoldDB" id="A0A7X0DML9"/>
<sequence>MTTQTLSPAFGRSALPFLDACHPDRPLTVHCYRPENHRPENPVVLVQHGMLRNGDEYRDFWIPAADRHGLLIAAPTFSDAAFPTVDGYNNGLVVAADGSITPPEQWAYAVPARVLAALRAGGATTRQQAMLYGHSAGGQFAHRLLATQGHAPFAAVIAANPGWYTLPDLSRRFPEGLGGTGFDDSRLADWFRYPMQIFAGDQDIEENDPNLPAQPEALEQGPHRYARATFMFLFARTQAAALGMEFNWTLTEVPGVGHDGEAMSRAAAAFWFEGGRIPPAEELVSGAAGQL</sequence>
<dbReference type="EMBL" id="JACIIX010000006">
    <property type="protein sequence ID" value="MBB6210424.1"/>
    <property type="molecule type" value="Genomic_DNA"/>
</dbReference>
<dbReference type="RefSeq" id="WP_184263265.1">
    <property type="nucleotide sequence ID" value="NZ_JACIIX010000006.1"/>
</dbReference>
<keyword evidence="1" id="KW-0378">Hydrolase</keyword>